<feature type="transmembrane region" description="Helical" evidence="1">
    <location>
        <begin position="145"/>
        <end position="163"/>
    </location>
</feature>
<organism evidence="2 3">
    <name type="scientific">Salinimicrobium sediminis</name>
    <dbReference type="NCBI Taxonomy" id="1343891"/>
    <lineage>
        <taxon>Bacteria</taxon>
        <taxon>Pseudomonadati</taxon>
        <taxon>Bacteroidota</taxon>
        <taxon>Flavobacteriia</taxon>
        <taxon>Flavobacteriales</taxon>
        <taxon>Flavobacteriaceae</taxon>
        <taxon>Salinimicrobium</taxon>
    </lineage>
</organism>
<feature type="transmembrane region" description="Helical" evidence="1">
    <location>
        <begin position="113"/>
        <end position="133"/>
    </location>
</feature>
<gene>
    <name evidence="2" type="ORF">SAMN06296241_1533</name>
</gene>
<keyword evidence="1" id="KW-1133">Transmembrane helix</keyword>
<dbReference type="Proteomes" id="UP000219193">
    <property type="component" value="Unassembled WGS sequence"/>
</dbReference>
<dbReference type="EMBL" id="OCMF01000001">
    <property type="protein sequence ID" value="SOC79991.1"/>
    <property type="molecule type" value="Genomic_DNA"/>
</dbReference>
<proteinExistence type="predicted"/>
<keyword evidence="3" id="KW-1185">Reference proteome</keyword>
<evidence type="ECO:0000313" key="2">
    <source>
        <dbReference type="EMBL" id="SOC79991.1"/>
    </source>
</evidence>
<dbReference type="AlphaFoldDB" id="A0A285X3Q4"/>
<name>A0A285X3Q4_9FLAO</name>
<dbReference type="OrthoDB" id="1132160at2"/>
<evidence type="ECO:0000256" key="1">
    <source>
        <dbReference type="SAM" id="Phobius"/>
    </source>
</evidence>
<feature type="transmembrane region" description="Helical" evidence="1">
    <location>
        <begin position="35"/>
        <end position="60"/>
    </location>
</feature>
<keyword evidence="1" id="KW-0472">Membrane</keyword>
<protein>
    <recommendedName>
        <fullName evidence="4">Rod shape-determining protein MreD</fullName>
    </recommendedName>
</protein>
<evidence type="ECO:0000313" key="3">
    <source>
        <dbReference type="Proteomes" id="UP000219193"/>
    </source>
</evidence>
<dbReference type="RefSeq" id="WP_097055684.1">
    <property type="nucleotide sequence ID" value="NZ_OCMF01000001.1"/>
</dbReference>
<reference evidence="3" key="1">
    <citation type="submission" date="2017-09" db="EMBL/GenBank/DDBJ databases">
        <authorList>
            <person name="Varghese N."/>
            <person name="Submissions S."/>
        </authorList>
    </citation>
    <scope>NUCLEOTIDE SEQUENCE [LARGE SCALE GENOMIC DNA]</scope>
    <source>
        <strain evidence="3">CGMCC 1.12641</strain>
    </source>
</reference>
<keyword evidence="1" id="KW-0812">Transmembrane</keyword>
<evidence type="ECO:0008006" key="4">
    <source>
        <dbReference type="Google" id="ProtNLM"/>
    </source>
</evidence>
<sequence length="168" mass="19216">MNSVILNNAVRFVVLLLLQVLLLNNINFLGYINPYLYILFILLFPFSGSQTLLIFLSFLLGWGVDIFEDSGGINAAACLVAAFIRPVLLRFSFGVSYDYQTIKFSSTQPGARISYVVILVLIHHFVLFLLEFFNFAHFLLLLKKTFFSALFTIILVFLTLALFKRRSR</sequence>
<accession>A0A285X3Q4</accession>
<feature type="transmembrane region" description="Helical" evidence="1">
    <location>
        <begin position="6"/>
        <end position="23"/>
    </location>
</feature>
<feature type="transmembrane region" description="Helical" evidence="1">
    <location>
        <begin position="72"/>
        <end position="93"/>
    </location>
</feature>